<evidence type="ECO:0000256" key="1">
    <source>
        <dbReference type="SAM" id="Coils"/>
    </source>
</evidence>
<protein>
    <submittedName>
        <fullName evidence="3">Uncharacterized protein</fullName>
    </submittedName>
</protein>
<proteinExistence type="predicted"/>
<dbReference type="GeneID" id="54555383"/>
<dbReference type="RefSeq" id="XP_033654913.1">
    <property type="nucleotide sequence ID" value="XM_033802208.1"/>
</dbReference>
<feature type="non-terminal residue" evidence="3">
    <location>
        <position position="1"/>
    </location>
</feature>
<evidence type="ECO:0000313" key="3">
    <source>
        <dbReference type="EMBL" id="KAF2277374.1"/>
    </source>
</evidence>
<sequence>LSSYTRANRHTLSRPQKPIPERARSVPQVFAHAFDRPARRVTMSRTRKPGSNKEQNRGAGARRGTEKKKSLIVKLKLKPKSRLIIPREPSIELGVLPSKEIPTQHEMVERCMREAGVHADFMLLPEANDLTFEDAEEEMKRLGLFTRKLFLGGRKAEPPYEVWAYLKTYESKAGEIYVYRVTKKNGEEVERKMIEGASWGDTELIYPFQVLVRLGTADARKQLNTLIQYAFLDAKEVDRVWVGEARYAMTLLKRAVRHIAKAYKLYPGGVAAVPDLFRPVDLYKDAVPITNRALYTFRHLTAQMERVSVTPFPAGPNRTAEGAGDELELQRELNRFNRARLELRQTEEKRKTLKREMEEARAKVAAILVSGTKEQIQAGIYSFMNLGSDMEDGDNQE</sequence>
<dbReference type="EMBL" id="ML986490">
    <property type="protein sequence ID" value="KAF2277374.1"/>
    <property type="molecule type" value="Genomic_DNA"/>
</dbReference>
<dbReference type="AlphaFoldDB" id="A0A6A6JMB7"/>
<gene>
    <name evidence="3" type="ORF">EI97DRAFT_488728</name>
</gene>
<keyword evidence="4" id="KW-1185">Reference proteome</keyword>
<feature type="region of interest" description="Disordered" evidence="2">
    <location>
        <begin position="1"/>
        <end position="69"/>
    </location>
</feature>
<name>A0A6A6JMB7_WESOR</name>
<dbReference type="Proteomes" id="UP000800097">
    <property type="component" value="Unassembled WGS sequence"/>
</dbReference>
<reference evidence="3" key="1">
    <citation type="journal article" date="2020" name="Stud. Mycol.">
        <title>101 Dothideomycetes genomes: a test case for predicting lifestyles and emergence of pathogens.</title>
        <authorList>
            <person name="Haridas S."/>
            <person name="Albert R."/>
            <person name="Binder M."/>
            <person name="Bloem J."/>
            <person name="Labutti K."/>
            <person name="Salamov A."/>
            <person name="Andreopoulos B."/>
            <person name="Baker S."/>
            <person name="Barry K."/>
            <person name="Bills G."/>
            <person name="Bluhm B."/>
            <person name="Cannon C."/>
            <person name="Castanera R."/>
            <person name="Culley D."/>
            <person name="Daum C."/>
            <person name="Ezra D."/>
            <person name="Gonzalez J."/>
            <person name="Henrissat B."/>
            <person name="Kuo A."/>
            <person name="Liang C."/>
            <person name="Lipzen A."/>
            <person name="Lutzoni F."/>
            <person name="Magnuson J."/>
            <person name="Mondo S."/>
            <person name="Nolan M."/>
            <person name="Ohm R."/>
            <person name="Pangilinan J."/>
            <person name="Park H.-J."/>
            <person name="Ramirez L."/>
            <person name="Alfaro M."/>
            <person name="Sun H."/>
            <person name="Tritt A."/>
            <person name="Yoshinaga Y."/>
            <person name="Zwiers L.-H."/>
            <person name="Turgeon B."/>
            <person name="Goodwin S."/>
            <person name="Spatafora J."/>
            <person name="Crous P."/>
            <person name="Grigoriev I."/>
        </authorList>
    </citation>
    <scope>NUCLEOTIDE SEQUENCE</scope>
    <source>
        <strain evidence="3">CBS 379.55</strain>
    </source>
</reference>
<feature type="coiled-coil region" evidence="1">
    <location>
        <begin position="329"/>
        <end position="370"/>
    </location>
</feature>
<evidence type="ECO:0000313" key="4">
    <source>
        <dbReference type="Proteomes" id="UP000800097"/>
    </source>
</evidence>
<organism evidence="3 4">
    <name type="scientific">Westerdykella ornata</name>
    <dbReference type="NCBI Taxonomy" id="318751"/>
    <lineage>
        <taxon>Eukaryota</taxon>
        <taxon>Fungi</taxon>
        <taxon>Dikarya</taxon>
        <taxon>Ascomycota</taxon>
        <taxon>Pezizomycotina</taxon>
        <taxon>Dothideomycetes</taxon>
        <taxon>Pleosporomycetidae</taxon>
        <taxon>Pleosporales</taxon>
        <taxon>Sporormiaceae</taxon>
        <taxon>Westerdykella</taxon>
    </lineage>
</organism>
<keyword evidence="1" id="KW-0175">Coiled coil</keyword>
<dbReference type="OrthoDB" id="3801345at2759"/>
<evidence type="ECO:0000256" key="2">
    <source>
        <dbReference type="SAM" id="MobiDB-lite"/>
    </source>
</evidence>
<accession>A0A6A6JMB7</accession>